<evidence type="ECO:0000313" key="2">
    <source>
        <dbReference type="Proteomes" id="UP000054560"/>
    </source>
</evidence>
<evidence type="ECO:0000313" key="1">
    <source>
        <dbReference type="EMBL" id="KNC85627.1"/>
    </source>
</evidence>
<keyword evidence="2" id="KW-1185">Reference proteome</keyword>
<dbReference type="RefSeq" id="XP_014159529.1">
    <property type="nucleotide sequence ID" value="XM_014304054.1"/>
</dbReference>
<dbReference type="EMBL" id="KQ241692">
    <property type="protein sequence ID" value="KNC85627.1"/>
    <property type="molecule type" value="Genomic_DNA"/>
</dbReference>
<sequence length="158" mass="17760">MNTTVIESLEYNRRLNSNTASRVSVSPLDWSRVAQLDASDRYDVLIGADLLYSGYNVVPDLFDITSEISENGIDHGNFVQIAKVIDCVLSGKGNAHLFCRVRENEEEFDYFYEELASLGFQTDVRAVDVQVCSAAVDAKEYPFVVKHIHAYRQSSLDP</sequence>
<protein>
    <submittedName>
        <fullName evidence="1">Uncharacterized protein</fullName>
    </submittedName>
</protein>
<accession>A0A0L0G9D7</accession>
<dbReference type="AlphaFoldDB" id="A0A0L0G9D7"/>
<name>A0A0L0G9D7_9EUKA</name>
<dbReference type="InterPro" id="IPR029063">
    <property type="entry name" value="SAM-dependent_MTases_sf"/>
</dbReference>
<organism evidence="1 2">
    <name type="scientific">Sphaeroforma arctica JP610</name>
    <dbReference type="NCBI Taxonomy" id="667725"/>
    <lineage>
        <taxon>Eukaryota</taxon>
        <taxon>Ichthyosporea</taxon>
        <taxon>Ichthyophonida</taxon>
        <taxon>Sphaeroforma</taxon>
    </lineage>
</organism>
<dbReference type="Gene3D" id="3.40.50.150">
    <property type="entry name" value="Vaccinia Virus protein VP39"/>
    <property type="match status" value="1"/>
</dbReference>
<reference evidence="1 2" key="1">
    <citation type="submission" date="2011-02" db="EMBL/GenBank/DDBJ databases">
        <title>The Genome Sequence of Sphaeroforma arctica JP610.</title>
        <authorList>
            <consortium name="The Broad Institute Genome Sequencing Platform"/>
            <person name="Russ C."/>
            <person name="Cuomo C."/>
            <person name="Young S.K."/>
            <person name="Zeng Q."/>
            <person name="Gargeya S."/>
            <person name="Alvarado L."/>
            <person name="Berlin A."/>
            <person name="Chapman S.B."/>
            <person name="Chen Z."/>
            <person name="Freedman E."/>
            <person name="Gellesch M."/>
            <person name="Goldberg J."/>
            <person name="Griggs A."/>
            <person name="Gujja S."/>
            <person name="Heilman E."/>
            <person name="Heiman D."/>
            <person name="Howarth C."/>
            <person name="Mehta T."/>
            <person name="Neiman D."/>
            <person name="Pearson M."/>
            <person name="Roberts A."/>
            <person name="Saif S."/>
            <person name="Shea T."/>
            <person name="Shenoy N."/>
            <person name="Sisk P."/>
            <person name="Stolte C."/>
            <person name="Sykes S."/>
            <person name="White J."/>
            <person name="Yandava C."/>
            <person name="Burger G."/>
            <person name="Gray M.W."/>
            <person name="Holland P.W.H."/>
            <person name="King N."/>
            <person name="Lang F.B.F."/>
            <person name="Roger A.J."/>
            <person name="Ruiz-Trillo I."/>
            <person name="Haas B."/>
            <person name="Nusbaum C."/>
            <person name="Birren B."/>
        </authorList>
    </citation>
    <scope>NUCLEOTIDE SEQUENCE [LARGE SCALE GENOMIC DNA]</scope>
    <source>
        <strain evidence="1 2">JP610</strain>
    </source>
</reference>
<proteinExistence type="predicted"/>
<gene>
    <name evidence="1" type="ORF">SARC_02200</name>
</gene>
<dbReference type="Proteomes" id="UP000054560">
    <property type="component" value="Unassembled WGS sequence"/>
</dbReference>
<dbReference type="GeneID" id="25902704"/>